<dbReference type="InterPro" id="IPR031482">
    <property type="entry name" value="CBP_BcsN"/>
</dbReference>
<gene>
    <name evidence="2" type="ORF">NXT3_PC00892</name>
</gene>
<keyword evidence="2" id="KW-0614">Plasmid</keyword>
<reference evidence="2 3" key="1">
    <citation type="submission" date="2017-10" db="EMBL/GenBank/DDBJ databases">
        <title>Analysis of the genome sequences of Rhizobium populations associated to common bean (phaseolus vulgaris).</title>
        <authorList>
            <person name="Bustos P."/>
            <person name="Santamaria R.I."/>
            <person name="Miranda-Sanchez F."/>
            <person name="Perez-Carrascal O."/>
            <person name="Juarez S."/>
            <person name="Lozano L."/>
            <person name="Martinez-Flores I."/>
            <person name="Vinuesa P."/>
            <person name="Martinez-Romero E."/>
            <person name="Cevallos M.A."/>
            <person name="Romero D."/>
            <person name="Davila G."/>
            <person name="Gonzalez V."/>
        </authorList>
    </citation>
    <scope>NUCLEOTIDE SEQUENCE [LARGE SCALE GENOMIC DNA]</scope>
    <source>
        <strain evidence="2 3">NXT3</strain>
        <plasmid evidence="3">Plasmid psfrenxt3c</plasmid>
    </source>
</reference>
<sequence length="314" mass="32979">MEVASLRCSGKAVGLIVLASLSLAGCTAREGARVPTGATIVATENALVLPPPGGPDILNVVERRFGNAVEQDVNLHTSASTPGQNYLRATFFGPTGAGLDQKTATYSAVRASEMMREARRAVPGVPLAQSPYFLQNNYGPFGYAFGRRDGDACLYAWQQIRPPESQRSPLRSYGTIQVRFRYCATDASENELLNIVYAYTISGTIIGDPSWNPYGPPPTVDAGLGRTGSPIYRTAPPSDQAPALERPRRAVVTTPARTVPEIEKPEVTRQPVVAPLPAPQTGGSLPSPAGPTGAAGSVVVPLPTCTPQGGPACP</sequence>
<evidence type="ECO:0000313" key="3">
    <source>
        <dbReference type="Proteomes" id="UP000239340"/>
    </source>
</evidence>
<name>A0A2L0HEW8_RHIFR</name>
<dbReference type="Proteomes" id="UP000239340">
    <property type="component" value="Plasmid pSfreNXT3c"/>
</dbReference>
<evidence type="ECO:0008006" key="4">
    <source>
        <dbReference type="Google" id="ProtNLM"/>
    </source>
</evidence>
<geneLocation type="plasmid" evidence="3">
    <name>psfrenxt3c</name>
</geneLocation>
<accession>A0A2L0HEW8</accession>
<evidence type="ECO:0000313" key="2">
    <source>
        <dbReference type="EMBL" id="AUX80050.1"/>
    </source>
</evidence>
<proteinExistence type="predicted"/>
<protein>
    <recommendedName>
        <fullName evidence="4">Cellulose biosynthesis protein BcsN</fullName>
    </recommendedName>
</protein>
<feature type="region of interest" description="Disordered" evidence="1">
    <location>
        <begin position="262"/>
        <end position="295"/>
    </location>
</feature>
<organism evidence="2 3">
    <name type="scientific">Rhizobium fredii</name>
    <name type="common">Sinorhizobium fredii</name>
    <dbReference type="NCBI Taxonomy" id="380"/>
    <lineage>
        <taxon>Bacteria</taxon>
        <taxon>Pseudomonadati</taxon>
        <taxon>Pseudomonadota</taxon>
        <taxon>Alphaproteobacteria</taxon>
        <taxon>Hyphomicrobiales</taxon>
        <taxon>Rhizobiaceae</taxon>
        <taxon>Sinorhizobium/Ensifer group</taxon>
        <taxon>Sinorhizobium</taxon>
    </lineage>
</organism>
<evidence type="ECO:0000256" key="1">
    <source>
        <dbReference type="SAM" id="MobiDB-lite"/>
    </source>
</evidence>
<dbReference type="Pfam" id="PF17038">
    <property type="entry name" value="CBP_BcsN"/>
    <property type="match status" value="1"/>
</dbReference>
<dbReference type="AlphaFoldDB" id="A0A2L0HEW8"/>
<dbReference type="PROSITE" id="PS51257">
    <property type="entry name" value="PROKAR_LIPOPROTEIN"/>
    <property type="match status" value="1"/>
</dbReference>
<dbReference type="EMBL" id="CP024310">
    <property type="protein sequence ID" value="AUX80050.1"/>
    <property type="molecule type" value="Genomic_DNA"/>
</dbReference>